<comment type="caution">
    <text evidence="1">The sequence shown here is derived from an EMBL/GenBank/DDBJ whole genome shotgun (WGS) entry which is preliminary data.</text>
</comment>
<gene>
    <name evidence="1" type="ORF">QP451_01320</name>
</gene>
<protein>
    <recommendedName>
        <fullName evidence="3">Phage tail assembly protein</fullName>
    </recommendedName>
</protein>
<reference evidence="1" key="1">
    <citation type="submission" date="2023-05" db="EMBL/GenBank/DDBJ databases">
        <title>Cataloging the Phylogenetic Diversity of Human Bladder Bacteria.</title>
        <authorList>
            <person name="Du J."/>
        </authorList>
    </citation>
    <scope>NUCLEOTIDE SEQUENCE</scope>
    <source>
        <strain evidence="1">UMB1050</strain>
    </source>
</reference>
<proteinExistence type="predicted"/>
<dbReference type="EMBL" id="JASOPA010000001">
    <property type="protein sequence ID" value="MDK7241685.1"/>
    <property type="molecule type" value="Genomic_DNA"/>
</dbReference>
<accession>A0AAW6Y000</accession>
<sequence>MQEPKIKINPDDTLTVTLTDGKAYTLREPLAKDMAGMGQDLIKIKHTETVQKLLSKISTPKIGMAQYGVLGMADVQALNAAIDFFSAAPSAKAEIQEAFADLGYTHASDTEPASSPTL</sequence>
<evidence type="ECO:0000313" key="2">
    <source>
        <dbReference type="Proteomes" id="UP001236303"/>
    </source>
</evidence>
<name>A0AAW6Y000_NEISU</name>
<dbReference type="RefSeq" id="WP_070647002.1">
    <property type="nucleotide sequence ID" value="NZ_JASOPA010000001.1"/>
</dbReference>
<evidence type="ECO:0008006" key="3">
    <source>
        <dbReference type="Google" id="ProtNLM"/>
    </source>
</evidence>
<dbReference type="Proteomes" id="UP001236303">
    <property type="component" value="Unassembled WGS sequence"/>
</dbReference>
<evidence type="ECO:0000313" key="1">
    <source>
        <dbReference type="EMBL" id="MDK7241685.1"/>
    </source>
</evidence>
<organism evidence="1 2">
    <name type="scientific">Neisseria subflava</name>
    <dbReference type="NCBI Taxonomy" id="28449"/>
    <lineage>
        <taxon>Bacteria</taxon>
        <taxon>Pseudomonadati</taxon>
        <taxon>Pseudomonadota</taxon>
        <taxon>Betaproteobacteria</taxon>
        <taxon>Neisseriales</taxon>
        <taxon>Neisseriaceae</taxon>
        <taxon>Neisseria</taxon>
    </lineage>
</organism>
<dbReference type="AlphaFoldDB" id="A0AAW6Y000"/>